<gene>
    <name evidence="1" type="ORF">FA13DRAFT_1714465</name>
</gene>
<sequence length="165" mass="18619">MFRYRRARLCTVARVPTNPLYFIQAPRLPFFFGASYRGKYTFALPVARYPLIECQALGHSTPHFLCLAAPESGLGNAPDSRVVPRCLPYLLLPMENSSTTVFQRPSYDVEERRMNMGSAPQYTLRLPTSAHAVEQEVIMTQVNAGFPSQEGSVRDKQNVRHKVIA</sequence>
<dbReference type="Proteomes" id="UP000298030">
    <property type="component" value="Unassembled WGS sequence"/>
</dbReference>
<organism evidence="1 2">
    <name type="scientific">Coprinellus micaceus</name>
    <name type="common">Glistening ink-cap mushroom</name>
    <name type="synonym">Coprinus micaceus</name>
    <dbReference type="NCBI Taxonomy" id="71717"/>
    <lineage>
        <taxon>Eukaryota</taxon>
        <taxon>Fungi</taxon>
        <taxon>Dikarya</taxon>
        <taxon>Basidiomycota</taxon>
        <taxon>Agaricomycotina</taxon>
        <taxon>Agaricomycetes</taxon>
        <taxon>Agaricomycetidae</taxon>
        <taxon>Agaricales</taxon>
        <taxon>Agaricineae</taxon>
        <taxon>Psathyrellaceae</taxon>
        <taxon>Coprinellus</taxon>
    </lineage>
</organism>
<evidence type="ECO:0000313" key="2">
    <source>
        <dbReference type="Proteomes" id="UP000298030"/>
    </source>
</evidence>
<reference evidence="1 2" key="1">
    <citation type="journal article" date="2019" name="Nat. Ecol. Evol.">
        <title>Megaphylogeny resolves global patterns of mushroom evolution.</title>
        <authorList>
            <person name="Varga T."/>
            <person name="Krizsan K."/>
            <person name="Foldi C."/>
            <person name="Dima B."/>
            <person name="Sanchez-Garcia M."/>
            <person name="Sanchez-Ramirez S."/>
            <person name="Szollosi G.J."/>
            <person name="Szarkandi J.G."/>
            <person name="Papp V."/>
            <person name="Albert L."/>
            <person name="Andreopoulos W."/>
            <person name="Angelini C."/>
            <person name="Antonin V."/>
            <person name="Barry K.W."/>
            <person name="Bougher N.L."/>
            <person name="Buchanan P."/>
            <person name="Buyck B."/>
            <person name="Bense V."/>
            <person name="Catcheside P."/>
            <person name="Chovatia M."/>
            <person name="Cooper J."/>
            <person name="Damon W."/>
            <person name="Desjardin D."/>
            <person name="Finy P."/>
            <person name="Geml J."/>
            <person name="Haridas S."/>
            <person name="Hughes K."/>
            <person name="Justo A."/>
            <person name="Karasinski D."/>
            <person name="Kautmanova I."/>
            <person name="Kiss B."/>
            <person name="Kocsube S."/>
            <person name="Kotiranta H."/>
            <person name="LaButti K.M."/>
            <person name="Lechner B.E."/>
            <person name="Liimatainen K."/>
            <person name="Lipzen A."/>
            <person name="Lukacs Z."/>
            <person name="Mihaltcheva S."/>
            <person name="Morgado L.N."/>
            <person name="Niskanen T."/>
            <person name="Noordeloos M.E."/>
            <person name="Ohm R.A."/>
            <person name="Ortiz-Santana B."/>
            <person name="Ovrebo C."/>
            <person name="Racz N."/>
            <person name="Riley R."/>
            <person name="Savchenko A."/>
            <person name="Shiryaev A."/>
            <person name="Soop K."/>
            <person name="Spirin V."/>
            <person name="Szebenyi C."/>
            <person name="Tomsovsky M."/>
            <person name="Tulloss R.E."/>
            <person name="Uehling J."/>
            <person name="Grigoriev I.V."/>
            <person name="Vagvolgyi C."/>
            <person name="Papp T."/>
            <person name="Martin F.M."/>
            <person name="Miettinen O."/>
            <person name="Hibbett D.S."/>
            <person name="Nagy L.G."/>
        </authorList>
    </citation>
    <scope>NUCLEOTIDE SEQUENCE [LARGE SCALE GENOMIC DNA]</scope>
    <source>
        <strain evidence="1 2">FP101781</strain>
    </source>
</reference>
<protein>
    <submittedName>
        <fullName evidence="1">Uncharacterized protein</fullName>
    </submittedName>
</protein>
<dbReference type="EMBL" id="QPFP01000064">
    <property type="protein sequence ID" value="TEB24625.1"/>
    <property type="molecule type" value="Genomic_DNA"/>
</dbReference>
<name>A0A4Y7SRZ0_COPMI</name>
<dbReference type="AlphaFoldDB" id="A0A4Y7SRZ0"/>
<accession>A0A4Y7SRZ0</accession>
<proteinExistence type="predicted"/>
<comment type="caution">
    <text evidence="1">The sequence shown here is derived from an EMBL/GenBank/DDBJ whole genome shotgun (WGS) entry which is preliminary data.</text>
</comment>
<evidence type="ECO:0000313" key="1">
    <source>
        <dbReference type="EMBL" id="TEB24625.1"/>
    </source>
</evidence>
<keyword evidence="2" id="KW-1185">Reference proteome</keyword>